<dbReference type="GeneID" id="86064641"/>
<keyword evidence="2" id="KW-1185">Reference proteome</keyword>
<name>A0A2V3Y9C7_9FIRM</name>
<sequence>MKRKIKLLIVLFTLILYLMPALYFDFIAFNNAEYPPMYLYKNIEWYPSLTHRDKGAEYIEGQYTYYGWCYKIEMKVFKNSQTQQVYNYFSGHGTAVNFLIFGKTITRNFYNGVSIRYYDMPETQ</sequence>
<evidence type="ECO:0000313" key="2">
    <source>
        <dbReference type="Proteomes" id="UP000248057"/>
    </source>
</evidence>
<gene>
    <name evidence="1" type="ORF">DFR60_12333</name>
</gene>
<organism evidence="1 2">
    <name type="scientific">Hungatella effluvii</name>
    <dbReference type="NCBI Taxonomy" id="1096246"/>
    <lineage>
        <taxon>Bacteria</taxon>
        <taxon>Bacillati</taxon>
        <taxon>Bacillota</taxon>
        <taxon>Clostridia</taxon>
        <taxon>Lachnospirales</taxon>
        <taxon>Lachnospiraceae</taxon>
        <taxon>Hungatella</taxon>
    </lineage>
</organism>
<protein>
    <recommendedName>
        <fullName evidence="3">DUF3139 domain-containing protein</fullName>
    </recommendedName>
</protein>
<accession>A0A2V3Y9C7</accession>
<dbReference type="AlphaFoldDB" id="A0A2V3Y9C7"/>
<dbReference type="RefSeq" id="WP_110326137.1">
    <property type="nucleotide sequence ID" value="NZ_QJKD01000023.1"/>
</dbReference>
<evidence type="ECO:0008006" key="3">
    <source>
        <dbReference type="Google" id="ProtNLM"/>
    </source>
</evidence>
<comment type="caution">
    <text evidence="1">The sequence shown here is derived from an EMBL/GenBank/DDBJ whole genome shotgun (WGS) entry which is preliminary data.</text>
</comment>
<proteinExistence type="predicted"/>
<evidence type="ECO:0000313" key="1">
    <source>
        <dbReference type="EMBL" id="PXX45791.1"/>
    </source>
</evidence>
<dbReference type="Proteomes" id="UP000248057">
    <property type="component" value="Unassembled WGS sequence"/>
</dbReference>
<reference evidence="1 2" key="1">
    <citation type="submission" date="2018-05" db="EMBL/GenBank/DDBJ databases">
        <title>Genomic Encyclopedia of Type Strains, Phase IV (KMG-IV): sequencing the most valuable type-strain genomes for metagenomic binning, comparative biology and taxonomic classification.</title>
        <authorList>
            <person name="Goeker M."/>
        </authorList>
    </citation>
    <scope>NUCLEOTIDE SEQUENCE [LARGE SCALE GENOMIC DNA]</scope>
    <source>
        <strain evidence="1 2">DSM 24995</strain>
    </source>
</reference>
<dbReference type="EMBL" id="QJKD01000023">
    <property type="protein sequence ID" value="PXX45791.1"/>
    <property type="molecule type" value="Genomic_DNA"/>
</dbReference>